<dbReference type="PROSITE" id="PS00868">
    <property type="entry name" value="CYS_MET_METAB_PP"/>
    <property type="match status" value="1"/>
</dbReference>
<evidence type="ECO:0000256" key="4">
    <source>
        <dbReference type="PIRSR" id="PIRSR001434-2"/>
    </source>
</evidence>
<dbReference type="Gene3D" id="3.90.1150.10">
    <property type="entry name" value="Aspartate Aminotransferase, domain 1"/>
    <property type="match status" value="1"/>
</dbReference>
<dbReference type="GO" id="GO:0019343">
    <property type="term" value="P:cysteine biosynthetic process via cystathionine"/>
    <property type="evidence" value="ECO:0007669"/>
    <property type="project" value="TreeGrafter"/>
</dbReference>
<dbReference type="GO" id="GO:0005737">
    <property type="term" value="C:cytoplasm"/>
    <property type="evidence" value="ECO:0007669"/>
    <property type="project" value="TreeGrafter"/>
</dbReference>
<dbReference type="CDD" id="cd00614">
    <property type="entry name" value="CGS_like"/>
    <property type="match status" value="1"/>
</dbReference>
<keyword evidence="3 4" id="KW-0663">Pyridoxal phosphate</keyword>
<feature type="modified residue" description="N6-(pyridoxal phosphate)lysine" evidence="4">
    <location>
        <position position="199"/>
    </location>
</feature>
<dbReference type="Gene3D" id="3.40.640.10">
    <property type="entry name" value="Type I PLP-dependent aspartate aminotransferase-like (Major domain)"/>
    <property type="match status" value="1"/>
</dbReference>
<dbReference type="HOGENOM" id="CLU_018986_2_3_0"/>
<dbReference type="GO" id="GO:0030170">
    <property type="term" value="F:pyridoxal phosphate binding"/>
    <property type="evidence" value="ECO:0007669"/>
    <property type="project" value="InterPro"/>
</dbReference>
<dbReference type="InterPro" id="IPR015422">
    <property type="entry name" value="PyrdxlP-dep_Trfase_small"/>
</dbReference>
<keyword evidence="7" id="KW-1185">Reference proteome</keyword>
<comment type="cofactor">
    <cofactor evidence="1 5">
        <name>pyridoxal 5'-phosphate</name>
        <dbReference type="ChEBI" id="CHEBI:597326"/>
    </cofactor>
</comment>
<dbReference type="PANTHER" id="PTHR11808:SF15">
    <property type="entry name" value="CYSTATHIONINE GAMMA-LYASE"/>
    <property type="match status" value="1"/>
</dbReference>
<evidence type="ECO:0000313" key="7">
    <source>
        <dbReference type="Proteomes" id="UP000027982"/>
    </source>
</evidence>
<dbReference type="GO" id="GO:0003962">
    <property type="term" value="F:cystathionine gamma-synthase activity"/>
    <property type="evidence" value="ECO:0007669"/>
    <property type="project" value="TreeGrafter"/>
</dbReference>
<reference evidence="6 7" key="1">
    <citation type="journal article" date="2014" name="PLoS ONE">
        <title>The first complete genome sequence of the class fimbriimonadia in the phylum armatimonadetes.</title>
        <authorList>
            <person name="Hu Z.Y."/>
            <person name="Wang Y.Z."/>
            <person name="Im W.T."/>
            <person name="Wang S.Y."/>
            <person name="Zhao G.P."/>
            <person name="Zheng H.J."/>
            <person name="Quan Z.X."/>
        </authorList>
    </citation>
    <scope>NUCLEOTIDE SEQUENCE [LARGE SCALE GENOMIC DNA]</scope>
    <source>
        <strain evidence="6">Gsoil 348</strain>
    </source>
</reference>
<dbReference type="InterPro" id="IPR015424">
    <property type="entry name" value="PyrdxlP-dep_Trfase"/>
</dbReference>
<dbReference type="STRING" id="661478.OP10G_3678"/>
<dbReference type="FunFam" id="3.40.640.10:FF:000009">
    <property type="entry name" value="Cystathionine gamma-synthase homolog"/>
    <property type="match status" value="1"/>
</dbReference>
<proteinExistence type="inferred from homology"/>
<dbReference type="InterPro" id="IPR015421">
    <property type="entry name" value="PyrdxlP-dep_Trfase_major"/>
</dbReference>
<dbReference type="PANTHER" id="PTHR11808">
    <property type="entry name" value="TRANS-SULFURATION ENZYME FAMILY MEMBER"/>
    <property type="match status" value="1"/>
</dbReference>
<dbReference type="AlphaFoldDB" id="A0A068NUG0"/>
<organism evidence="6 7">
    <name type="scientific">Fimbriimonas ginsengisoli Gsoil 348</name>
    <dbReference type="NCBI Taxonomy" id="661478"/>
    <lineage>
        <taxon>Bacteria</taxon>
        <taxon>Bacillati</taxon>
        <taxon>Armatimonadota</taxon>
        <taxon>Fimbriimonadia</taxon>
        <taxon>Fimbriimonadales</taxon>
        <taxon>Fimbriimonadaceae</taxon>
        <taxon>Fimbriimonas</taxon>
    </lineage>
</organism>
<evidence type="ECO:0000313" key="6">
    <source>
        <dbReference type="EMBL" id="AIE87046.1"/>
    </source>
</evidence>
<name>A0A068NUG0_FIMGI</name>
<comment type="similarity">
    <text evidence="2 5">Belongs to the trans-sulfuration enzymes family.</text>
</comment>
<dbReference type="InterPro" id="IPR000277">
    <property type="entry name" value="Cys/Met-Metab_PyrdxlP-dep_enz"/>
</dbReference>
<gene>
    <name evidence="6" type="ORF">OP10G_3678</name>
</gene>
<dbReference type="Pfam" id="PF01053">
    <property type="entry name" value="Cys_Met_Meta_PP"/>
    <property type="match status" value="1"/>
</dbReference>
<sequence>MDLPMRFETKVIHAGVQPDAQTGAVMTPIYQTSTYAQASPGEHRGYEYSRTDNPTRTVLQAQLADLESAEKALVFSSGLASIDAVVNLLKAGDHIVAGDDLYGGTRRLFTKVAANRGIEFSFVDIGNEAALRAEMLPNTKLVWFESPTNPMMIVTDISMVADVARRHGALCAVDNTFMSPYFQRPLELGVDISMHSITKYLNGHSDVVMGALMFNDRPLDDGETLYSRLKFLQNSIGATPGPFDSFLVLRGLKTLAVRMQRHADNAMKIAEYLELHPKVERVLYPGLASHPQYEIAKRQASGFSGMMTFLLRSDLAGTRRFLEAVRLFTLAESLGGVESLIEHPATMTHASVPAEVRKQIGILDNLIRVSVGIEAVDDLLADLDKALAAV</sequence>
<evidence type="ECO:0000256" key="5">
    <source>
        <dbReference type="RuleBase" id="RU362118"/>
    </source>
</evidence>
<dbReference type="EMBL" id="CP007139">
    <property type="protein sequence ID" value="AIE87046.1"/>
    <property type="molecule type" value="Genomic_DNA"/>
</dbReference>
<protein>
    <submittedName>
        <fullName evidence="6">Cystathionine gamma-lyase</fullName>
    </submittedName>
</protein>
<evidence type="ECO:0000256" key="2">
    <source>
        <dbReference type="ARBA" id="ARBA00009077"/>
    </source>
</evidence>
<dbReference type="RefSeq" id="WP_038473339.1">
    <property type="nucleotide sequence ID" value="NZ_CP007139.1"/>
</dbReference>
<dbReference type="FunFam" id="3.90.1150.10:FF:000008">
    <property type="entry name" value="Cystathionine gamma-synthase"/>
    <property type="match status" value="1"/>
</dbReference>
<evidence type="ECO:0000256" key="3">
    <source>
        <dbReference type="ARBA" id="ARBA00022898"/>
    </source>
</evidence>
<dbReference type="GO" id="GO:0004123">
    <property type="term" value="F:cystathionine gamma-lyase activity"/>
    <property type="evidence" value="ECO:0007669"/>
    <property type="project" value="TreeGrafter"/>
</dbReference>
<dbReference type="Proteomes" id="UP000027982">
    <property type="component" value="Chromosome"/>
</dbReference>
<dbReference type="GO" id="GO:0019346">
    <property type="term" value="P:transsulfuration"/>
    <property type="evidence" value="ECO:0007669"/>
    <property type="project" value="InterPro"/>
</dbReference>
<accession>A0A068NUG0</accession>
<dbReference type="PIRSF" id="PIRSF001434">
    <property type="entry name" value="CGS"/>
    <property type="match status" value="1"/>
</dbReference>
<dbReference type="KEGG" id="fgi:OP10G_3678"/>
<dbReference type="eggNOG" id="COG0626">
    <property type="taxonomic scope" value="Bacteria"/>
</dbReference>
<dbReference type="InterPro" id="IPR054542">
    <property type="entry name" value="Cys_met_metab_PP"/>
</dbReference>
<evidence type="ECO:0000256" key="1">
    <source>
        <dbReference type="ARBA" id="ARBA00001933"/>
    </source>
</evidence>
<dbReference type="SUPFAM" id="SSF53383">
    <property type="entry name" value="PLP-dependent transferases"/>
    <property type="match status" value="1"/>
</dbReference>
<keyword evidence="6" id="KW-0456">Lyase</keyword>